<evidence type="ECO:0000313" key="1">
    <source>
        <dbReference type="EMBL" id="KAL0264602.1"/>
    </source>
</evidence>
<name>A0ABR3CUN2_9PEZI</name>
<proteinExistence type="predicted"/>
<dbReference type="EMBL" id="JAJVCZ030000001">
    <property type="protein sequence ID" value="KAL0264602.1"/>
    <property type="molecule type" value="Genomic_DNA"/>
</dbReference>
<protein>
    <submittedName>
        <fullName evidence="1">Uncharacterized protein</fullName>
    </submittedName>
</protein>
<dbReference type="RefSeq" id="XP_066637342.1">
    <property type="nucleotide sequence ID" value="XM_066772063.1"/>
</dbReference>
<sequence>MAEWSKLFIETADKFGKTMRVVDSMKGWIMDAGFEDVREWKYEEVMVLVAKFKEALRDRKTHAYYDVCVAVLPPTGNCSY</sequence>
<dbReference type="GeneID" id="92004637"/>
<accession>A0ABR3CUN2</accession>
<organism evidence="1 2">
    <name type="scientific">Diplodia seriata</name>
    <dbReference type="NCBI Taxonomy" id="420778"/>
    <lineage>
        <taxon>Eukaryota</taxon>
        <taxon>Fungi</taxon>
        <taxon>Dikarya</taxon>
        <taxon>Ascomycota</taxon>
        <taxon>Pezizomycotina</taxon>
        <taxon>Dothideomycetes</taxon>
        <taxon>Dothideomycetes incertae sedis</taxon>
        <taxon>Botryosphaeriales</taxon>
        <taxon>Botryosphaeriaceae</taxon>
        <taxon>Diplodia</taxon>
    </lineage>
</organism>
<evidence type="ECO:0000313" key="2">
    <source>
        <dbReference type="Proteomes" id="UP001430584"/>
    </source>
</evidence>
<gene>
    <name evidence="1" type="ORF">SLS55_000552</name>
</gene>
<keyword evidence="2" id="KW-1185">Reference proteome</keyword>
<comment type="caution">
    <text evidence="1">The sequence shown here is derived from an EMBL/GenBank/DDBJ whole genome shotgun (WGS) entry which is preliminary data.</text>
</comment>
<reference evidence="1 2" key="1">
    <citation type="submission" date="2024-02" db="EMBL/GenBank/DDBJ databases">
        <title>De novo assembly and annotation of 12 fungi associated with fruit tree decline syndrome in Ontario, Canada.</title>
        <authorList>
            <person name="Sulman M."/>
            <person name="Ellouze W."/>
            <person name="Ilyukhin E."/>
        </authorList>
    </citation>
    <scope>NUCLEOTIDE SEQUENCE [LARGE SCALE GENOMIC DNA]</scope>
    <source>
        <strain evidence="1 2">FDS-637</strain>
    </source>
</reference>
<dbReference type="Proteomes" id="UP001430584">
    <property type="component" value="Unassembled WGS sequence"/>
</dbReference>